<organism evidence="2 3">
    <name type="scientific">[Clostridium] ultunense Esp</name>
    <dbReference type="NCBI Taxonomy" id="1288971"/>
    <lineage>
        <taxon>Bacteria</taxon>
        <taxon>Bacillati</taxon>
        <taxon>Bacillota</taxon>
        <taxon>Tissierellia</taxon>
        <taxon>Tissierellales</taxon>
        <taxon>Tepidimicrobiaceae</taxon>
        <taxon>Schnuerera</taxon>
    </lineage>
</organism>
<dbReference type="EMBL" id="LT669839">
    <property type="protein sequence ID" value="SHD78218.1"/>
    <property type="molecule type" value="Genomic_DNA"/>
</dbReference>
<dbReference type="AlphaFoldDB" id="M1ZB72"/>
<keyword evidence="2" id="KW-0255">Endonuclease</keyword>
<keyword evidence="2" id="KW-0540">Nuclease</keyword>
<dbReference type="InterPro" id="IPR005135">
    <property type="entry name" value="Endo/exonuclease/phosphatase"/>
</dbReference>
<dbReference type="PANTHER" id="PTHR14859:SF1">
    <property type="entry name" value="PGAP2-INTERACTING PROTEIN"/>
    <property type="match status" value="1"/>
</dbReference>
<protein>
    <submittedName>
        <fullName evidence="2">Endonuclease/exonuclease/phosphatase</fullName>
    </submittedName>
</protein>
<dbReference type="Pfam" id="PF03372">
    <property type="entry name" value="Exo_endo_phos"/>
    <property type="match status" value="1"/>
</dbReference>
<dbReference type="InterPro" id="IPR051916">
    <property type="entry name" value="GPI-anchor_lipid_remodeler"/>
</dbReference>
<reference evidence="2 3" key="1">
    <citation type="submission" date="2016-11" db="EMBL/GenBank/DDBJ databases">
        <authorList>
            <person name="Manzoor S."/>
        </authorList>
    </citation>
    <scope>NUCLEOTIDE SEQUENCE [LARGE SCALE GENOMIC DNA]</scope>
    <source>
        <strain evidence="2">Clostridium ultunense strain Esp</strain>
    </source>
</reference>
<sequence>MCINILTWNIKVGQNKDGGYPVSKTGNLDRIADLIKDSKTSIVCLQEVDAYTLRSGIKTHQAAYIANRLTLTTGKVWNYKYIVSKNMNPGYYGNAILSCYPMTTALKIHLPKVNSKEDRSFLLTNVHTDDFSIYIGTFHLGLQGDQFFQAQQIKNVLNNNCYFDKRIILGGDLNTPEGSVAYHIMLNQGFPMIDVGPVGVCTLNCYNNSDNPKIDFLFLRGLSTYNLRSEVLPVDISDHRPVMLYQF</sequence>
<feature type="domain" description="Endonuclease/exonuclease/phosphatase" evidence="1">
    <location>
        <begin position="6"/>
        <end position="239"/>
    </location>
</feature>
<keyword evidence="3" id="KW-1185">Reference proteome</keyword>
<dbReference type="HOGENOM" id="CLU_060500_4_2_9"/>
<evidence type="ECO:0000259" key="1">
    <source>
        <dbReference type="Pfam" id="PF03372"/>
    </source>
</evidence>
<evidence type="ECO:0000313" key="3">
    <source>
        <dbReference type="Proteomes" id="UP000245423"/>
    </source>
</evidence>
<keyword evidence="2" id="KW-0378">Hydrolase</keyword>
<dbReference type="Gene3D" id="3.60.10.10">
    <property type="entry name" value="Endonuclease/exonuclease/phosphatase"/>
    <property type="match status" value="1"/>
</dbReference>
<gene>
    <name evidence="2" type="ORF">CUESP1_2889</name>
</gene>
<keyword evidence="2" id="KW-0269">Exonuclease</keyword>
<dbReference type="SUPFAM" id="SSF56219">
    <property type="entry name" value="DNase I-like"/>
    <property type="match status" value="1"/>
</dbReference>
<dbReference type="PANTHER" id="PTHR14859">
    <property type="entry name" value="CALCOFLUOR WHITE HYPERSENSITIVE PROTEIN PRECURSOR"/>
    <property type="match status" value="1"/>
</dbReference>
<dbReference type="Proteomes" id="UP000245423">
    <property type="component" value="Chromosome 1"/>
</dbReference>
<accession>M1ZB72</accession>
<proteinExistence type="predicted"/>
<dbReference type="GO" id="GO:0006506">
    <property type="term" value="P:GPI anchor biosynthetic process"/>
    <property type="evidence" value="ECO:0007669"/>
    <property type="project" value="TreeGrafter"/>
</dbReference>
<dbReference type="GO" id="GO:0016020">
    <property type="term" value="C:membrane"/>
    <property type="evidence" value="ECO:0007669"/>
    <property type="project" value="GOC"/>
</dbReference>
<name>M1ZB72_9FIRM</name>
<dbReference type="GO" id="GO:0004527">
    <property type="term" value="F:exonuclease activity"/>
    <property type="evidence" value="ECO:0007669"/>
    <property type="project" value="UniProtKB-KW"/>
</dbReference>
<dbReference type="InterPro" id="IPR036691">
    <property type="entry name" value="Endo/exonu/phosph_ase_sf"/>
</dbReference>
<evidence type="ECO:0000313" key="2">
    <source>
        <dbReference type="EMBL" id="SHD78218.1"/>
    </source>
</evidence>
<dbReference type="GO" id="GO:0004519">
    <property type="term" value="F:endonuclease activity"/>
    <property type="evidence" value="ECO:0007669"/>
    <property type="project" value="UniProtKB-KW"/>
</dbReference>
<dbReference type="OrthoDB" id="155529at2"/>
<dbReference type="RefSeq" id="WP_005585607.1">
    <property type="nucleotide sequence ID" value="NZ_LT669839.1"/>
</dbReference>